<reference evidence="1 2" key="2">
    <citation type="submission" date="2018-11" db="EMBL/GenBank/DDBJ databases">
        <authorList>
            <consortium name="Pathogen Informatics"/>
        </authorList>
    </citation>
    <scope>NUCLEOTIDE SEQUENCE [LARGE SCALE GENOMIC DNA]</scope>
</reference>
<sequence length="91" mass="10168">MSSKKCTAAAQASSNVAAFNDQMILYRALIQQFQAAQSFAYPTVNPYAAFLQQQIIQVALNEKMKNRCNRSFKSAEVDCLMHSFGGNCFEM</sequence>
<accession>A0A183U7A0</accession>
<keyword evidence="2" id="KW-1185">Reference proteome</keyword>
<evidence type="ECO:0000313" key="1">
    <source>
        <dbReference type="EMBL" id="VDM30088.1"/>
    </source>
</evidence>
<reference evidence="3" key="1">
    <citation type="submission" date="2016-06" db="UniProtKB">
        <authorList>
            <consortium name="WormBaseParasite"/>
        </authorList>
    </citation>
    <scope>IDENTIFICATION</scope>
</reference>
<dbReference type="AlphaFoldDB" id="A0A183U7A0"/>
<proteinExistence type="predicted"/>
<evidence type="ECO:0000313" key="3">
    <source>
        <dbReference type="WBParaSite" id="TCNE_0000437001-mRNA-1"/>
    </source>
</evidence>
<dbReference type="Proteomes" id="UP000050794">
    <property type="component" value="Unassembled WGS sequence"/>
</dbReference>
<protein>
    <submittedName>
        <fullName evidence="1 3">Uncharacterized protein</fullName>
    </submittedName>
</protein>
<organism evidence="2 3">
    <name type="scientific">Toxocara canis</name>
    <name type="common">Canine roundworm</name>
    <dbReference type="NCBI Taxonomy" id="6265"/>
    <lineage>
        <taxon>Eukaryota</taxon>
        <taxon>Metazoa</taxon>
        <taxon>Ecdysozoa</taxon>
        <taxon>Nematoda</taxon>
        <taxon>Chromadorea</taxon>
        <taxon>Rhabditida</taxon>
        <taxon>Spirurina</taxon>
        <taxon>Ascaridomorpha</taxon>
        <taxon>Ascaridoidea</taxon>
        <taxon>Toxocaridae</taxon>
        <taxon>Toxocara</taxon>
    </lineage>
</organism>
<evidence type="ECO:0000313" key="2">
    <source>
        <dbReference type="Proteomes" id="UP000050794"/>
    </source>
</evidence>
<dbReference type="WBParaSite" id="TCNE_0000437001-mRNA-1">
    <property type="protein sequence ID" value="TCNE_0000437001-mRNA-1"/>
    <property type="gene ID" value="TCNE_0000437001"/>
</dbReference>
<dbReference type="EMBL" id="UYWY01007259">
    <property type="protein sequence ID" value="VDM30088.1"/>
    <property type="molecule type" value="Genomic_DNA"/>
</dbReference>
<name>A0A183U7A0_TOXCA</name>
<gene>
    <name evidence="1" type="ORF">TCNE_LOCUS4371</name>
</gene>